<dbReference type="InterPro" id="IPR015943">
    <property type="entry name" value="WD40/YVTN_repeat-like_dom_sf"/>
</dbReference>
<evidence type="ECO:0000313" key="1">
    <source>
        <dbReference type="EMBL" id="MDG9699026.1"/>
    </source>
</evidence>
<name>A0AAW6RKG4_9BURK</name>
<reference evidence="1 2" key="1">
    <citation type="submission" date="2023-04" db="EMBL/GenBank/DDBJ databases">
        <title>Ottowia paracancer sp. nov., isolated from human stomach.</title>
        <authorList>
            <person name="Song Y."/>
        </authorList>
    </citation>
    <scope>NUCLEOTIDE SEQUENCE [LARGE SCALE GENOMIC DNA]</scope>
    <source>
        <strain evidence="1 2">10c7w1</strain>
    </source>
</reference>
<sequence length="335" mass="34158">MPENRPPMNPVVHIPLPFAATAVAVDAHCARAALASPGGGGLHVVDLENVTAQAVPSSAQADTHPAALRWHGRWLCAAGETGARLDVWDAENGLALAHSLGMGGMAIRSMDVDPATGRAVLLLKPQAAAQGGSHAGHTGQPGCLAEVDLASGQLLDEAPLPEGMWPCVAYGSAGGICVAGVARAEHAERGKGGRQGRALALLSGSACSRLRSLEIAALPGTDMLIPAFIALAGGACVVAAASFQRQAFYVKEGGLDGGAPWQELRFADERCLALAAATRASVLALTEAGDAPGSLWLTNLLQPAQRLRLHGTPLCMDAQAGRVLVSADQSLTLLA</sequence>
<proteinExistence type="predicted"/>
<accession>A0AAW6RKG4</accession>
<gene>
    <name evidence="1" type="ORF">QB898_04710</name>
</gene>
<dbReference type="InterPro" id="IPR011044">
    <property type="entry name" value="Quino_amine_DH_bsu"/>
</dbReference>
<organism evidence="1 2">
    <name type="scientific">Ottowia cancrivicina</name>
    <dbReference type="NCBI Taxonomy" id="3040346"/>
    <lineage>
        <taxon>Bacteria</taxon>
        <taxon>Pseudomonadati</taxon>
        <taxon>Pseudomonadota</taxon>
        <taxon>Betaproteobacteria</taxon>
        <taxon>Burkholderiales</taxon>
        <taxon>Comamonadaceae</taxon>
        <taxon>Ottowia</taxon>
    </lineage>
</organism>
<evidence type="ECO:0008006" key="3">
    <source>
        <dbReference type="Google" id="ProtNLM"/>
    </source>
</evidence>
<dbReference type="AlphaFoldDB" id="A0AAW6RKG4"/>
<dbReference type="Proteomes" id="UP001237156">
    <property type="component" value="Unassembled WGS sequence"/>
</dbReference>
<keyword evidence="2" id="KW-1185">Reference proteome</keyword>
<evidence type="ECO:0000313" key="2">
    <source>
        <dbReference type="Proteomes" id="UP001237156"/>
    </source>
</evidence>
<dbReference type="SUPFAM" id="SSF50969">
    <property type="entry name" value="YVTN repeat-like/Quinoprotein amine dehydrogenase"/>
    <property type="match status" value="1"/>
</dbReference>
<dbReference type="Gene3D" id="2.130.10.10">
    <property type="entry name" value="YVTN repeat-like/Quinoprotein amine dehydrogenase"/>
    <property type="match status" value="1"/>
</dbReference>
<dbReference type="EMBL" id="JARVII010000006">
    <property type="protein sequence ID" value="MDG9699026.1"/>
    <property type="molecule type" value="Genomic_DNA"/>
</dbReference>
<comment type="caution">
    <text evidence="1">The sequence shown here is derived from an EMBL/GenBank/DDBJ whole genome shotgun (WGS) entry which is preliminary data.</text>
</comment>
<protein>
    <recommendedName>
        <fullName evidence="3">WD40 repeat domain-containing protein</fullName>
    </recommendedName>
</protein>